<dbReference type="GO" id="GO:0016192">
    <property type="term" value="P:vesicle-mediated transport"/>
    <property type="evidence" value="ECO:0007669"/>
    <property type="project" value="InterPro"/>
</dbReference>
<dbReference type="FunFam" id="1.20.5.110:FF:000004">
    <property type="entry name" value="Vesicle-associated membrane protein 7"/>
    <property type="match status" value="1"/>
</dbReference>
<dbReference type="Proteomes" id="UP000789595">
    <property type="component" value="Unassembled WGS sequence"/>
</dbReference>
<keyword evidence="13" id="KW-1185">Reference proteome</keyword>
<dbReference type="SMART" id="SM01270">
    <property type="entry name" value="Longin"/>
    <property type="match status" value="1"/>
</dbReference>
<dbReference type="PROSITE" id="PS50892">
    <property type="entry name" value="V_SNARE"/>
    <property type="match status" value="1"/>
</dbReference>
<dbReference type="AlphaFoldDB" id="A0A8J2SEP2"/>
<evidence type="ECO:0000313" key="13">
    <source>
        <dbReference type="Proteomes" id="UP000789595"/>
    </source>
</evidence>
<dbReference type="Gene3D" id="1.20.5.110">
    <property type="match status" value="1"/>
</dbReference>
<gene>
    <name evidence="12" type="ORF">PECAL_2P14840</name>
</gene>
<dbReference type="OrthoDB" id="248747at2759"/>
<evidence type="ECO:0000256" key="1">
    <source>
        <dbReference type="ARBA" id="ARBA00008025"/>
    </source>
</evidence>
<evidence type="ECO:0008006" key="14">
    <source>
        <dbReference type="Google" id="ProtNLM"/>
    </source>
</evidence>
<comment type="similarity">
    <text evidence="1">Belongs to the synaptobrevin family.</text>
</comment>
<dbReference type="SUPFAM" id="SSF64356">
    <property type="entry name" value="SNARE-like"/>
    <property type="match status" value="1"/>
</dbReference>
<dbReference type="GO" id="GO:0015031">
    <property type="term" value="P:protein transport"/>
    <property type="evidence" value="ECO:0007669"/>
    <property type="project" value="UniProtKB-KW"/>
</dbReference>
<name>A0A8J2SEP2_9STRA</name>
<evidence type="ECO:0000256" key="7">
    <source>
        <dbReference type="ARBA" id="ARBA00046280"/>
    </source>
</evidence>
<dbReference type="InterPro" id="IPR001388">
    <property type="entry name" value="Synaptobrevin-like"/>
</dbReference>
<keyword evidence="6 9" id="KW-0472">Membrane</keyword>
<keyword evidence="4" id="KW-0653">Protein transport</keyword>
<evidence type="ECO:0000259" key="11">
    <source>
        <dbReference type="PROSITE" id="PS50892"/>
    </source>
</evidence>
<evidence type="ECO:0000256" key="8">
    <source>
        <dbReference type="PROSITE-ProRule" id="PRU00290"/>
    </source>
</evidence>
<dbReference type="InterPro" id="IPR011012">
    <property type="entry name" value="Longin-like_dom_sf"/>
</dbReference>
<dbReference type="InterPro" id="IPR042855">
    <property type="entry name" value="V_SNARE_CC"/>
</dbReference>
<keyword evidence="3 9" id="KW-0812">Transmembrane</keyword>
<protein>
    <recommendedName>
        <fullName evidence="14">V-SNARE coiled-coil homology domain-containing protein</fullName>
    </recommendedName>
</protein>
<reference evidence="12" key="1">
    <citation type="submission" date="2021-11" db="EMBL/GenBank/DDBJ databases">
        <authorList>
            <consortium name="Genoscope - CEA"/>
            <person name="William W."/>
        </authorList>
    </citation>
    <scope>NUCLEOTIDE SEQUENCE</scope>
</reference>
<evidence type="ECO:0000256" key="2">
    <source>
        <dbReference type="ARBA" id="ARBA00022448"/>
    </source>
</evidence>
<feature type="transmembrane region" description="Helical" evidence="9">
    <location>
        <begin position="189"/>
        <end position="207"/>
    </location>
</feature>
<evidence type="ECO:0000256" key="3">
    <source>
        <dbReference type="ARBA" id="ARBA00022692"/>
    </source>
</evidence>
<evidence type="ECO:0000256" key="6">
    <source>
        <dbReference type="ARBA" id="ARBA00023136"/>
    </source>
</evidence>
<dbReference type="EMBL" id="CAKKNE010000002">
    <property type="protein sequence ID" value="CAH0368418.1"/>
    <property type="molecule type" value="Genomic_DNA"/>
</dbReference>
<proteinExistence type="inferred from homology"/>
<organism evidence="12 13">
    <name type="scientific">Pelagomonas calceolata</name>
    <dbReference type="NCBI Taxonomy" id="35677"/>
    <lineage>
        <taxon>Eukaryota</taxon>
        <taxon>Sar</taxon>
        <taxon>Stramenopiles</taxon>
        <taxon>Ochrophyta</taxon>
        <taxon>Pelagophyceae</taxon>
        <taxon>Pelagomonadales</taxon>
        <taxon>Pelagomonadaceae</taxon>
        <taxon>Pelagomonas</taxon>
    </lineage>
</organism>
<comment type="caution">
    <text evidence="12">The sequence shown here is derived from an EMBL/GenBank/DDBJ whole genome shotgun (WGS) entry which is preliminary data.</text>
</comment>
<dbReference type="FunFam" id="3.30.450.50:FF:000015">
    <property type="entry name" value="Synaptobrevin 2 isoform 1"/>
    <property type="match status" value="1"/>
</dbReference>
<keyword evidence="8" id="KW-0175">Coiled coil</keyword>
<dbReference type="PRINTS" id="PR00219">
    <property type="entry name" value="SYNAPTOBREVN"/>
</dbReference>
<sequence length="227" mass="25646">MIVYALVARGRTVLAEFTSQRGNFSTVTRALLSKIPAADGRMSYVCDDHVFHYQVVDGITYLCMADQEGKRRIAFAFLEDVKRRFESNYGSSKHDAAPFALNADFAPTLERQLTFYNSDPSSDDLQRVQTQLEAVKGVMVENVEKVLERGEKFELLVDKTDRLARQAFRFESSSRELKSAMFWRKVKMYSIYFGVAAVLGLILVSWACGGVTAPSCRSKPDAKRRLV</sequence>
<dbReference type="SUPFAM" id="SSF58038">
    <property type="entry name" value="SNARE fusion complex"/>
    <property type="match status" value="1"/>
</dbReference>
<dbReference type="CDD" id="cd15843">
    <property type="entry name" value="R-SNARE"/>
    <property type="match status" value="1"/>
</dbReference>
<keyword evidence="2" id="KW-0813">Transport</keyword>
<dbReference type="PANTHER" id="PTHR21136">
    <property type="entry name" value="SNARE PROTEINS"/>
    <property type="match status" value="1"/>
</dbReference>
<dbReference type="PROSITE" id="PS50859">
    <property type="entry name" value="LONGIN"/>
    <property type="match status" value="1"/>
</dbReference>
<dbReference type="PANTHER" id="PTHR21136:SF168">
    <property type="entry name" value="VESICLE-ASSOCIATED MEMBRANE PROTEIN 9"/>
    <property type="match status" value="1"/>
</dbReference>
<accession>A0A8J2SEP2</accession>
<comment type="subcellular location">
    <subcellularLocation>
        <location evidence="7">Endomembrane system</location>
        <topology evidence="7">Single-pass type IV membrane protein</topology>
    </subcellularLocation>
</comment>
<dbReference type="GO" id="GO:0016020">
    <property type="term" value="C:membrane"/>
    <property type="evidence" value="ECO:0007669"/>
    <property type="project" value="InterPro"/>
</dbReference>
<keyword evidence="5 9" id="KW-1133">Transmembrane helix</keyword>
<dbReference type="InterPro" id="IPR010908">
    <property type="entry name" value="Longin_dom"/>
</dbReference>
<evidence type="ECO:0000256" key="5">
    <source>
        <dbReference type="ARBA" id="ARBA00022989"/>
    </source>
</evidence>
<evidence type="ECO:0000256" key="9">
    <source>
        <dbReference type="SAM" id="Phobius"/>
    </source>
</evidence>
<feature type="domain" description="V-SNARE coiled-coil homology" evidence="11">
    <location>
        <begin position="124"/>
        <end position="184"/>
    </location>
</feature>
<evidence type="ECO:0000313" key="12">
    <source>
        <dbReference type="EMBL" id="CAH0368418.1"/>
    </source>
</evidence>
<dbReference type="GO" id="GO:0012505">
    <property type="term" value="C:endomembrane system"/>
    <property type="evidence" value="ECO:0007669"/>
    <property type="project" value="UniProtKB-SubCell"/>
</dbReference>
<dbReference type="InterPro" id="IPR051097">
    <property type="entry name" value="Synaptobrevin-like_transport"/>
</dbReference>
<dbReference type="Gene3D" id="3.30.450.50">
    <property type="entry name" value="Longin domain"/>
    <property type="match status" value="1"/>
</dbReference>
<dbReference type="CDD" id="cd14824">
    <property type="entry name" value="Longin"/>
    <property type="match status" value="1"/>
</dbReference>
<feature type="domain" description="Longin" evidence="10">
    <location>
        <begin position="6"/>
        <end position="109"/>
    </location>
</feature>
<dbReference type="Pfam" id="PF00957">
    <property type="entry name" value="Synaptobrevin"/>
    <property type="match status" value="1"/>
</dbReference>
<evidence type="ECO:0000259" key="10">
    <source>
        <dbReference type="PROSITE" id="PS50859"/>
    </source>
</evidence>
<dbReference type="GO" id="GO:0005737">
    <property type="term" value="C:cytoplasm"/>
    <property type="evidence" value="ECO:0007669"/>
    <property type="project" value="UniProtKB-ARBA"/>
</dbReference>
<evidence type="ECO:0000256" key="4">
    <source>
        <dbReference type="ARBA" id="ARBA00022927"/>
    </source>
</evidence>
<dbReference type="Pfam" id="PF13774">
    <property type="entry name" value="Longin"/>
    <property type="match status" value="1"/>
</dbReference>